<dbReference type="SFLD" id="SFLDG01129">
    <property type="entry name" value="C1.5:_HAD__Beta-PGM__Phosphata"/>
    <property type="match status" value="1"/>
</dbReference>
<dbReference type="PANTHER" id="PTHR43434">
    <property type="entry name" value="PHOSPHOGLYCOLATE PHOSPHATASE"/>
    <property type="match status" value="1"/>
</dbReference>
<dbReference type="Gene3D" id="3.40.50.1000">
    <property type="entry name" value="HAD superfamily/HAD-like"/>
    <property type="match status" value="1"/>
</dbReference>
<sequence length="217" mass="24115">MQAVIFDFDGTLANTLPVCDVAFQKVFQTYDQRNLSTAEIRAMFGPSETGIIRQHLQHPDKEKAIDLYYTTYLQQHAALVEANMEIRDLLVHLKSRGLKLGIVTGKARRSLDISLLALEMESVFDVIITGDDVIRPKPDPEGVVKALKFLGVKSDEALFIGDSDADIGAGLQANVYTIGVHWLPDFQTADFTVEPSAYYKSVAELLALIERGVPFER</sequence>
<dbReference type="InterPro" id="IPR036412">
    <property type="entry name" value="HAD-like_sf"/>
</dbReference>
<dbReference type="GO" id="GO:0016787">
    <property type="term" value="F:hydrolase activity"/>
    <property type="evidence" value="ECO:0007669"/>
    <property type="project" value="UniProtKB-KW"/>
</dbReference>
<name>A0ABT8MZS0_9BACL</name>
<dbReference type="SUPFAM" id="SSF56784">
    <property type="entry name" value="HAD-like"/>
    <property type="match status" value="1"/>
</dbReference>
<reference evidence="1 2" key="1">
    <citation type="submission" date="2023-06" db="EMBL/GenBank/DDBJ databases">
        <title>Novel species in genus Planococcus.</title>
        <authorList>
            <person name="Ning S."/>
        </authorList>
    </citation>
    <scope>NUCLEOTIDE SEQUENCE [LARGE SCALE GENOMIC DNA]</scope>
    <source>
        <strain evidence="1 2">N028</strain>
    </source>
</reference>
<dbReference type="EMBL" id="JAUJWV010000001">
    <property type="protein sequence ID" value="MDN7240830.1"/>
    <property type="molecule type" value="Genomic_DNA"/>
</dbReference>
<dbReference type="SFLD" id="SFLDS00003">
    <property type="entry name" value="Haloacid_Dehalogenase"/>
    <property type="match status" value="1"/>
</dbReference>
<dbReference type="NCBIfam" id="TIGR01509">
    <property type="entry name" value="HAD-SF-IA-v3"/>
    <property type="match status" value="1"/>
</dbReference>
<dbReference type="InterPro" id="IPR041492">
    <property type="entry name" value="HAD_2"/>
</dbReference>
<protein>
    <submittedName>
        <fullName evidence="1">HAD-IA family hydrolase</fullName>
    </submittedName>
</protein>
<dbReference type="PANTHER" id="PTHR43434:SF1">
    <property type="entry name" value="PHOSPHOGLYCOLATE PHOSPHATASE"/>
    <property type="match status" value="1"/>
</dbReference>
<dbReference type="NCBIfam" id="TIGR01549">
    <property type="entry name" value="HAD-SF-IA-v1"/>
    <property type="match status" value="1"/>
</dbReference>
<accession>A0ABT8MZS0</accession>
<dbReference type="InterPro" id="IPR023214">
    <property type="entry name" value="HAD_sf"/>
</dbReference>
<dbReference type="InterPro" id="IPR050155">
    <property type="entry name" value="HAD-like_hydrolase_sf"/>
</dbReference>
<keyword evidence="1" id="KW-0378">Hydrolase</keyword>
<gene>
    <name evidence="1" type="ORF">QWY14_03465</name>
</gene>
<keyword evidence="2" id="KW-1185">Reference proteome</keyword>
<organism evidence="1 2">
    <name type="scientific">Planococcus shixiaomingii</name>
    <dbReference type="NCBI Taxonomy" id="3058393"/>
    <lineage>
        <taxon>Bacteria</taxon>
        <taxon>Bacillati</taxon>
        <taxon>Bacillota</taxon>
        <taxon>Bacilli</taxon>
        <taxon>Bacillales</taxon>
        <taxon>Caryophanaceae</taxon>
        <taxon>Planococcus</taxon>
    </lineage>
</organism>
<dbReference type="Proteomes" id="UP001172055">
    <property type="component" value="Unassembled WGS sequence"/>
</dbReference>
<dbReference type="InterPro" id="IPR006439">
    <property type="entry name" value="HAD-SF_hydro_IA"/>
</dbReference>
<dbReference type="Gene3D" id="1.10.150.240">
    <property type="entry name" value="Putative phosphatase, domain 2"/>
    <property type="match status" value="1"/>
</dbReference>
<comment type="caution">
    <text evidence="1">The sequence shown here is derived from an EMBL/GenBank/DDBJ whole genome shotgun (WGS) entry which is preliminary data.</text>
</comment>
<dbReference type="Pfam" id="PF13419">
    <property type="entry name" value="HAD_2"/>
    <property type="match status" value="1"/>
</dbReference>
<evidence type="ECO:0000313" key="2">
    <source>
        <dbReference type="Proteomes" id="UP001172055"/>
    </source>
</evidence>
<dbReference type="InterPro" id="IPR023198">
    <property type="entry name" value="PGP-like_dom2"/>
</dbReference>
<dbReference type="SFLD" id="SFLDG01135">
    <property type="entry name" value="C1.5.6:_HAD__Beta-PGM__Phospha"/>
    <property type="match status" value="1"/>
</dbReference>
<evidence type="ECO:0000313" key="1">
    <source>
        <dbReference type="EMBL" id="MDN7240830.1"/>
    </source>
</evidence>
<proteinExistence type="predicted"/>